<dbReference type="OMA" id="CNRISHE"/>
<dbReference type="Gramene" id="QL05p053348:mrna">
    <property type="protein sequence ID" value="QL05p053348:mrna"/>
    <property type="gene ID" value="QL05p053348"/>
</dbReference>
<dbReference type="Pfam" id="PF13456">
    <property type="entry name" value="RVT_3"/>
    <property type="match status" value="1"/>
</dbReference>
<proteinExistence type="predicted"/>
<dbReference type="PANTHER" id="PTHR47074">
    <property type="entry name" value="BNAC02G40300D PROTEIN"/>
    <property type="match status" value="1"/>
</dbReference>
<dbReference type="Gene3D" id="3.30.420.10">
    <property type="entry name" value="Ribonuclease H-like superfamily/Ribonuclease H"/>
    <property type="match status" value="1"/>
</dbReference>
<evidence type="ECO:0000259" key="2">
    <source>
        <dbReference type="Pfam" id="PF13456"/>
    </source>
</evidence>
<feature type="chain" id="PRO_5029454594" description="RNase H type-1 domain-containing protein" evidence="1">
    <location>
        <begin position="18"/>
        <end position="242"/>
    </location>
</feature>
<dbReference type="AlphaFoldDB" id="A0A7N2LRV2"/>
<dbReference type="PANTHER" id="PTHR47074:SF48">
    <property type="entry name" value="POLYNUCLEOTIDYL TRANSFERASE, RIBONUCLEASE H-LIKE SUPERFAMILY PROTEIN"/>
    <property type="match status" value="1"/>
</dbReference>
<dbReference type="SUPFAM" id="SSF53098">
    <property type="entry name" value="Ribonuclease H-like"/>
    <property type="match status" value="1"/>
</dbReference>
<accession>A0A7N2LRV2</accession>
<protein>
    <recommendedName>
        <fullName evidence="2">RNase H type-1 domain-containing protein</fullName>
    </recommendedName>
</protein>
<evidence type="ECO:0000256" key="1">
    <source>
        <dbReference type="SAM" id="SignalP"/>
    </source>
</evidence>
<organism evidence="3 4">
    <name type="scientific">Quercus lobata</name>
    <name type="common">Valley oak</name>
    <dbReference type="NCBI Taxonomy" id="97700"/>
    <lineage>
        <taxon>Eukaryota</taxon>
        <taxon>Viridiplantae</taxon>
        <taxon>Streptophyta</taxon>
        <taxon>Embryophyta</taxon>
        <taxon>Tracheophyta</taxon>
        <taxon>Spermatophyta</taxon>
        <taxon>Magnoliopsida</taxon>
        <taxon>eudicotyledons</taxon>
        <taxon>Gunneridae</taxon>
        <taxon>Pentapetalae</taxon>
        <taxon>rosids</taxon>
        <taxon>fabids</taxon>
        <taxon>Fagales</taxon>
        <taxon>Fagaceae</taxon>
        <taxon>Quercus</taxon>
    </lineage>
</organism>
<evidence type="ECO:0000313" key="4">
    <source>
        <dbReference type="Proteomes" id="UP000594261"/>
    </source>
</evidence>
<keyword evidence="4" id="KW-1185">Reference proteome</keyword>
<feature type="signal peptide" evidence="1">
    <location>
        <begin position="1"/>
        <end position="17"/>
    </location>
</feature>
<dbReference type="InterPro" id="IPR002156">
    <property type="entry name" value="RNaseH_domain"/>
</dbReference>
<name>A0A7N2LRV2_QUELO</name>
<dbReference type="InterPro" id="IPR052929">
    <property type="entry name" value="RNase_H-like_EbsB-rel"/>
</dbReference>
<dbReference type="InParanoid" id="A0A7N2LRV2"/>
<dbReference type="InterPro" id="IPR036397">
    <property type="entry name" value="RNaseH_sf"/>
</dbReference>
<dbReference type="GO" id="GO:0004523">
    <property type="term" value="F:RNA-DNA hybrid ribonuclease activity"/>
    <property type="evidence" value="ECO:0007669"/>
    <property type="project" value="InterPro"/>
</dbReference>
<reference evidence="3 4" key="1">
    <citation type="journal article" date="2016" name="G3 (Bethesda)">
        <title>First Draft Assembly and Annotation of the Genome of a California Endemic Oak Quercus lobata Nee (Fagaceae).</title>
        <authorList>
            <person name="Sork V.L."/>
            <person name="Fitz-Gibbon S.T."/>
            <person name="Puiu D."/>
            <person name="Crepeau M."/>
            <person name="Gugger P.F."/>
            <person name="Sherman R."/>
            <person name="Stevens K."/>
            <person name="Langley C.H."/>
            <person name="Pellegrini M."/>
            <person name="Salzberg S.L."/>
        </authorList>
    </citation>
    <scope>NUCLEOTIDE SEQUENCE [LARGE SCALE GENOMIC DNA]</scope>
    <source>
        <strain evidence="3 4">cv. SW786</strain>
    </source>
</reference>
<dbReference type="CDD" id="cd06222">
    <property type="entry name" value="RNase_H_like"/>
    <property type="match status" value="1"/>
</dbReference>
<sequence length="242" mass="26679">MVLHALWCCGVARDVWANSHRWIQKCGGGHVDFVQLIEELMDKLAVEELELFLVQCWVIWSQRNSVIHGGVLQEPSRLVNRATDLLEEYRRAQELLAIHSNIGLVQKWEPSVGLIYKVNFDAAVFADLDALGVGVVVRNDKGEVMASLSTKGPPVQDSEEAEALACRRAMEFAVEVGFLEVILEGDNVTVMKSLISLKPNSANSVAHALAKHASEVDDELVWLEDCPQPASEALYFGSLGLS</sequence>
<dbReference type="GO" id="GO:0003676">
    <property type="term" value="F:nucleic acid binding"/>
    <property type="evidence" value="ECO:0007669"/>
    <property type="project" value="InterPro"/>
</dbReference>
<dbReference type="EMBL" id="LRBV02000005">
    <property type="status" value="NOT_ANNOTATED_CDS"/>
    <property type="molecule type" value="Genomic_DNA"/>
</dbReference>
<reference evidence="3" key="2">
    <citation type="submission" date="2021-01" db="UniProtKB">
        <authorList>
            <consortium name="EnsemblPlants"/>
        </authorList>
    </citation>
    <scope>IDENTIFICATION</scope>
</reference>
<dbReference type="EnsemblPlants" id="QL05p053348:mrna">
    <property type="protein sequence ID" value="QL05p053348:mrna"/>
    <property type="gene ID" value="QL05p053348"/>
</dbReference>
<dbReference type="Proteomes" id="UP000594261">
    <property type="component" value="Chromosome 5"/>
</dbReference>
<dbReference type="InterPro" id="IPR012337">
    <property type="entry name" value="RNaseH-like_sf"/>
</dbReference>
<feature type="domain" description="RNase H type-1" evidence="2">
    <location>
        <begin position="119"/>
        <end position="200"/>
    </location>
</feature>
<keyword evidence="1" id="KW-0732">Signal</keyword>
<dbReference type="InterPro" id="IPR044730">
    <property type="entry name" value="RNase_H-like_dom_plant"/>
</dbReference>
<evidence type="ECO:0000313" key="3">
    <source>
        <dbReference type="EnsemblPlants" id="QL05p053348:mrna"/>
    </source>
</evidence>